<evidence type="ECO:0000256" key="1">
    <source>
        <dbReference type="ARBA" id="ARBA00009065"/>
    </source>
</evidence>
<dbReference type="InterPro" id="IPR039361">
    <property type="entry name" value="Cyclin"/>
</dbReference>
<accession>A0A2R6Q0D6</accession>
<dbReference type="PANTHER" id="PTHR10177">
    <property type="entry name" value="CYCLINS"/>
    <property type="match status" value="1"/>
</dbReference>
<dbReference type="InterPro" id="IPR036915">
    <property type="entry name" value="Cyclin-like_sf"/>
</dbReference>
<dbReference type="Gramene" id="PSR99834">
    <property type="protein sequence ID" value="PSR99834"/>
    <property type="gene ID" value="CEY00_Acc23897"/>
</dbReference>
<keyword evidence="2" id="KW-0132">Cell division</keyword>
<dbReference type="InParanoid" id="A0A2R6Q0D6"/>
<dbReference type="OMA" id="VYSERIH"/>
<evidence type="ECO:0000256" key="3">
    <source>
        <dbReference type="ARBA" id="ARBA00023127"/>
    </source>
</evidence>
<dbReference type="FunCoup" id="A0A2R6Q0D6">
    <property type="interactions" value="1144"/>
</dbReference>
<feature type="domain" description="Cyclin-like" evidence="7">
    <location>
        <begin position="105"/>
        <end position="193"/>
    </location>
</feature>
<dbReference type="SUPFAM" id="SSF47954">
    <property type="entry name" value="Cyclin-like"/>
    <property type="match status" value="2"/>
</dbReference>
<keyword evidence="4" id="KW-0131">Cell cycle</keyword>
<keyword evidence="10" id="KW-1185">Reference proteome</keyword>
<dbReference type="Pfam" id="PF02984">
    <property type="entry name" value="Cyclin_C"/>
    <property type="match status" value="1"/>
</dbReference>
<dbReference type="CDD" id="cd20543">
    <property type="entry name" value="CYCLIN_AtCycD-like_rpt1"/>
    <property type="match status" value="1"/>
</dbReference>
<comment type="caution">
    <text evidence="9">The sequence shown here is derived from an EMBL/GenBank/DDBJ whole genome shotgun (WGS) entry which is preliminary data.</text>
</comment>
<proteinExistence type="inferred from homology"/>
<evidence type="ECO:0000256" key="4">
    <source>
        <dbReference type="ARBA" id="ARBA00023306"/>
    </source>
</evidence>
<dbReference type="InterPro" id="IPR006671">
    <property type="entry name" value="Cyclin_N"/>
</dbReference>
<dbReference type="STRING" id="1590841.A0A2R6Q0D6"/>
<reference evidence="10" key="2">
    <citation type="journal article" date="2018" name="BMC Genomics">
        <title>A manually annotated Actinidia chinensis var. chinensis (kiwifruit) genome highlights the challenges associated with draft genomes and gene prediction in plants.</title>
        <authorList>
            <person name="Pilkington S.M."/>
            <person name="Crowhurst R."/>
            <person name="Hilario E."/>
            <person name="Nardozza S."/>
            <person name="Fraser L."/>
            <person name="Peng Y."/>
            <person name="Gunaseelan K."/>
            <person name="Simpson R."/>
            <person name="Tahir J."/>
            <person name="Deroles S.C."/>
            <person name="Templeton K."/>
            <person name="Luo Z."/>
            <person name="Davy M."/>
            <person name="Cheng C."/>
            <person name="McNeilage M."/>
            <person name="Scaglione D."/>
            <person name="Liu Y."/>
            <person name="Zhang Q."/>
            <person name="Datson P."/>
            <person name="De Silva N."/>
            <person name="Gardiner S.E."/>
            <person name="Bassett H."/>
            <person name="Chagne D."/>
            <person name="McCallum J."/>
            <person name="Dzierzon H."/>
            <person name="Deng C."/>
            <person name="Wang Y.Y."/>
            <person name="Barron L."/>
            <person name="Manako K."/>
            <person name="Bowen J."/>
            <person name="Foster T.M."/>
            <person name="Erridge Z.A."/>
            <person name="Tiffin H."/>
            <person name="Waite C.N."/>
            <person name="Davies K.M."/>
            <person name="Grierson E.P."/>
            <person name="Laing W.A."/>
            <person name="Kirk R."/>
            <person name="Chen X."/>
            <person name="Wood M."/>
            <person name="Montefiori M."/>
            <person name="Brummell D.A."/>
            <person name="Schwinn K.E."/>
            <person name="Catanach A."/>
            <person name="Fullerton C."/>
            <person name="Li D."/>
            <person name="Meiyalaghan S."/>
            <person name="Nieuwenhuizen N."/>
            <person name="Read N."/>
            <person name="Prakash R."/>
            <person name="Hunter D."/>
            <person name="Zhang H."/>
            <person name="McKenzie M."/>
            <person name="Knabel M."/>
            <person name="Harris A."/>
            <person name="Allan A.C."/>
            <person name="Gleave A."/>
            <person name="Chen A."/>
            <person name="Janssen B.J."/>
            <person name="Plunkett B."/>
            <person name="Ampomah-Dwamena C."/>
            <person name="Voogd C."/>
            <person name="Leif D."/>
            <person name="Lafferty D."/>
            <person name="Souleyre E.J.F."/>
            <person name="Varkonyi-Gasic E."/>
            <person name="Gambi F."/>
            <person name="Hanley J."/>
            <person name="Yao J.L."/>
            <person name="Cheung J."/>
            <person name="David K.M."/>
            <person name="Warren B."/>
            <person name="Marsh K."/>
            <person name="Snowden K.C."/>
            <person name="Lin-Wang K."/>
            <person name="Brian L."/>
            <person name="Martinez-Sanchez M."/>
            <person name="Wang M."/>
            <person name="Ileperuma N."/>
            <person name="Macnee N."/>
            <person name="Campin R."/>
            <person name="McAtee P."/>
            <person name="Drummond R.S.M."/>
            <person name="Espley R.V."/>
            <person name="Ireland H.S."/>
            <person name="Wu R."/>
            <person name="Atkinson R.G."/>
            <person name="Karunairetnam S."/>
            <person name="Bulley S."/>
            <person name="Chunkath S."/>
            <person name="Hanley Z."/>
            <person name="Storey R."/>
            <person name="Thrimawithana A.H."/>
            <person name="Thomson S."/>
            <person name="David C."/>
            <person name="Testolin R."/>
            <person name="Huang H."/>
            <person name="Hellens R.P."/>
            <person name="Schaffer R.J."/>
        </authorList>
    </citation>
    <scope>NUCLEOTIDE SEQUENCE [LARGE SCALE GENOMIC DNA]</scope>
    <source>
        <strain evidence="10">cv. Red5</strain>
    </source>
</reference>
<dbReference type="SMART" id="SM01332">
    <property type="entry name" value="Cyclin_C"/>
    <property type="match status" value="1"/>
</dbReference>
<evidence type="ECO:0000313" key="10">
    <source>
        <dbReference type="Proteomes" id="UP000241394"/>
    </source>
</evidence>
<evidence type="ECO:0000256" key="5">
    <source>
        <dbReference type="RuleBase" id="RU000383"/>
    </source>
</evidence>
<evidence type="ECO:0000259" key="8">
    <source>
        <dbReference type="SMART" id="SM01332"/>
    </source>
</evidence>
<dbReference type="CDD" id="cd20544">
    <property type="entry name" value="CYCLIN_AtCycD-like_rpt2"/>
    <property type="match status" value="1"/>
</dbReference>
<keyword evidence="3 5" id="KW-0195">Cyclin</keyword>
<dbReference type="AlphaFoldDB" id="A0A2R6Q0D6"/>
<dbReference type="InterPro" id="IPR013763">
    <property type="entry name" value="Cyclin-like_dom"/>
</dbReference>
<dbReference type="FunFam" id="1.10.472.10:FF:000040">
    <property type="entry name" value="D6-type cyclin"/>
    <property type="match status" value="1"/>
</dbReference>
<protein>
    <submittedName>
        <fullName evidence="9">Cyclin-D4-1 like</fullName>
    </submittedName>
</protein>
<dbReference type="Gene3D" id="1.10.472.10">
    <property type="entry name" value="Cyclin-like"/>
    <property type="match status" value="2"/>
</dbReference>
<feature type="domain" description="Cyclin C-terminal" evidence="8">
    <location>
        <begin position="202"/>
        <end position="328"/>
    </location>
</feature>
<dbReference type="InterPro" id="IPR004367">
    <property type="entry name" value="Cyclin_C-dom"/>
</dbReference>
<feature type="region of interest" description="Disordered" evidence="6">
    <location>
        <begin position="333"/>
        <end position="364"/>
    </location>
</feature>
<name>A0A2R6Q0D6_ACTCC</name>
<evidence type="ECO:0000256" key="2">
    <source>
        <dbReference type="ARBA" id="ARBA00022618"/>
    </source>
</evidence>
<dbReference type="GO" id="GO:0051301">
    <property type="term" value="P:cell division"/>
    <property type="evidence" value="ECO:0007669"/>
    <property type="project" value="UniProtKB-KW"/>
</dbReference>
<dbReference type="EMBL" id="NKQK01000021">
    <property type="protein sequence ID" value="PSR99834.1"/>
    <property type="molecule type" value="Genomic_DNA"/>
</dbReference>
<dbReference type="SMART" id="SM00385">
    <property type="entry name" value="CYCLIN"/>
    <property type="match status" value="1"/>
</dbReference>
<evidence type="ECO:0000256" key="6">
    <source>
        <dbReference type="SAM" id="MobiDB-lite"/>
    </source>
</evidence>
<reference evidence="9 10" key="1">
    <citation type="submission" date="2017-07" db="EMBL/GenBank/DDBJ databases">
        <title>An improved, manually edited Actinidia chinensis var. chinensis (kiwifruit) genome highlights the challenges associated with draft genomes and gene prediction in plants.</title>
        <authorList>
            <person name="Pilkington S."/>
            <person name="Crowhurst R."/>
            <person name="Hilario E."/>
            <person name="Nardozza S."/>
            <person name="Fraser L."/>
            <person name="Peng Y."/>
            <person name="Gunaseelan K."/>
            <person name="Simpson R."/>
            <person name="Tahir J."/>
            <person name="Deroles S."/>
            <person name="Templeton K."/>
            <person name="Luo Z."/>
            <person name="Davy M."/>
            <person name="Cheng C."/>
            <person name="Mcneilage M."/>
            <person name="Scaglione D."/>
            <person name="Liu Y."/>
            <person name="Zhang Q."/>
            <person name="Datson P."/>
            <person name="De Silva N."/>
            <person name="Gardiner S."/>
            <person name="Bassett H."/>
            <person name="Chagne D."/>
            <person name="Mccallum J."/>
            <person name="Dzierzon H."/>
            <person name="Deng C."/>
            <person name="Wang Y.-Y."/>
            <person name="Barron N."/>
            <person name="Manako K."/>
            <person name="Bowen J."/>
            <person name="Foster T."/>
            <person name="Erridge Z."/>
            <person name="Tiffin H."/>
            <person name="Waite C."/>
            <person name="Davies K."/>
            <person name="Grierson E."/>
            <person name="Laing W."/>
            <person name="Kirk R."/>
            <person name="Chen X."/>
            <person name="Wood M."/>
            <person name="Montefiori M."/>
            <person name="Brummell D."/>
            <person name="Schwinn K."/>
            <person name="Catanach A."/>
            <person name="Fullerton C."/>
            <person name="Li D."/>
            <person name="Meiyalaghan S."/>
            <person name="Nieuwenhuizen N."/>
            <person name="Read N."/>
            <person name="Prakash R."/>
            <person name="Hunter D."/>
            <person name="Zhang H."/>
            <person name="Mckenzie M."/>
            <person name="Knabel M."/>
            <person name="Harris A."/>
            <person name="Allan A."/>
            <person name="Chen A."/>
            <person name="Janssen B."/>
            <person name="Plunkett B."/>
            <person name="Dwamena C."/>
            <person name="Voogd C."/>
            <person name="Leif D."/>
            <person name="Lafferty D."/>
            <person name="Souleyre E."/>
            <person name="Varkonyi-Gasic E."/>
            <person name="Gambi F."/>
            <person name="Hanley J."/>
            <person name="Yao J.-L."/>
            <person name="Cheung J."/>
            <person name="David K."/>
            <person name="Warren B."/>
            <person name="Marsh K."/>
            <person name="Snowden K."/>
            <person name="Lin-Wang K."/>
            <person name="Brian L."/>
            <person name="Martinez-Sanchez M."/>
            <person name="Wang M."/>
            <person name="Ileperuma N."/>
            <person name="Macnee N."/>
            <person name="Campin R."/>
            <person name="Mcatee P."/>
            <person name="Drummond R."/>
            <person name="Espley R."/>
            <person name="Ireland H."/>
            <person name="Wu R."/>
            <person name="Atkinson R."/>
            <person name="Karunairetnam S."/>
            <person name="Bulley S."/>
            <person name="Chunkath S."/>
            <person name="Hanley Z."/>
            <person name="Storey R."/>
            <person name="Thrimawithana A."/>
            <person name="Thomson S."/>
            <person name="David C."/>
            <person name="Testolin R."/>
        </authorList>
    </citation>
    <scope>NUCLEOTIDE SEQUENCE [LARGE SCALE GENOMIC DNA]</scope>
    <source>
        <strain evidence="10">cv. Red5</strain>
        <tissue evidence="9">Young leaf</tissue>
    </source>
</reference>
<dbReference type="Proteomes" id="UP000241394">
    <property type="component" value="Chromosome LG21"/>
</dbReference>
<sequence length="364" mass="40286">MAPNFDCAASGLLCSEDNSSIFCDEVDLGAIDEDFELSWNHGNYGNNNQNKNFDGSELLSDFPMQSDECFALMLKKETEHLPASDYLQRLRNGDLDLGARRAAVDWIGKVVAHFNFGPLCKYLSISYLDRFLSVHELSKGKAWMMQLLAVSCLSLAAKMEETDVHLPLDLQVGECKFVFEAITIQRMELMVLSTLKWRMQAITPFSFIDYFLAKINGDDKIPPRSSIFVSTQLILGITTGIDFLEFRPSEVAAAATAVSVAGETQTVDIENSISFLAQHVEKEKVVKCVEMIQESSLMNGSMKCSTASIPFLPQSPIGVLDAACLSYKTDETTVGSCANSTDHNSGSPNTKRRKLNRPNEVEEI</sequence>
<dbReference type="Pfam" id="PF00134">
    <property type="entry name" value="Cyclin_N"/>
    <property type="match status" value="1"/>
</dbReference>
<organism evidence="9 10">
    <name type="scientific">Actinidia chinensis var. chinensis</name>
    <name type="common">Chinese soft-hair kiwi</name>
    <dbReference type="NCBI Taxonomy" id="1590841"/>
    <lineage>
        <taxon>Eukaryota</taxon>
        <taxon>Viridiplantae</taxon>
        <taxon>Streptophyta</taxon>
        <taxon>Embryophyta</taxon>
        <taxon>Tracheophyta</taxon>
        <taxon>Spermatophyta</taxon>
        <taxon>Magnoliopsida</taxon>
        <taxon>eudicotyledons</taxon>
        <taxon>Gunneridae</taxon>
        <taxon>Pentapetalae</taxon>
        <taxon>asterids</taxon>
        <taxon>Ericales</taxon>
        <taxon>Actinidiaceae</taxon>
        <taxon>Actinidia</taxon>
    </lineage>
</organism>
<gene>
    <name evidence="9" type="ORF">CEY00_Acc23897</name>
</gene>
<feature type="compositionally biased region" description="Polar residues" evidence="6">
    <location>
        <begin position="333"/>
        <end position="349"/>
    </location>
</feature>
<evidence type="ECO:0000313" key="9">
    <source>
        <dbReference type="EMBL" id="PSR99834.1"/>
    </source>
</evidence>
<dbReference type="FunFam" id="1.10.472.10:FF:000034">
    <property type="entry name" value="D2/4-type cyclin"/>
    <property type="match status" value="1"/>
</dbReference>
<comment type="similarity">
    <text evidence="1">Belongs to the cyclin family. Cyclin D subfamily.</text>
</comment>
<dbReference type="OrthoDB" id="5590282at2759"/>
<evidence type="ECO:0000259" key="7">
    <source>
        <dbReference type="SMART" id="SM00385"/>
    </source>
</evidence>